<gene>
    <name evidence="2" type="primary">Aste57867_6869</name>
    <name evidence="1" type="ORF">As57867_006848</name>
    <name evidence="2" type="ORF">ASTE57867_6869</name>
</gene>
<dbReference type="EMBL" id="CAADRA010003446">
    <property type="protein sequence ID" value="VFT83826.1"/>
    <property type="molecule type" value="Genomic_DNA"/>
</dbReference>
<organism evidence="2 3">
    <name type="scientific">Aphanomyces stellatus</name>
    <dbReference type="NCBI Taxonomy" id="120398"/>
    <lineage>
        <taxon>Eukaryota</taxon>
        <taxon>Sar</taxon>
        <taxon>Stramenopiles</taxon>
        <taxon>Oomycota</taxon>
        <taxon>Saprolegniomycetes</taxon>
        <taxon>Saprolegniales</taxon>
        <taxon>Verrucalvaceae</taxon>
        <taxon>Aphanomyces</taxon>
    </lineage>
</organism>
<name>A0A485KHR0_9STRA</name>
<keyword evidence="3" id="KW-1185">Reference proteome</keyword>
<evidence type="ECO:0000313" key="1">
    <source>
        <dbReference type="EMBL" id="KAF0705970.1"/>
    </source>
</evidence>
<reference evidence="1" key="2">
    <citation type="submission" date="2019-06" db="EMBL/GenBank/DDBJ databases">
        <title>Genomics analysis of Aphanomyces spp. identifies a new class of oomycete effector associated with host adaptation.</title>
        <authorList>
            <person name="Gaulin E."/>
        </authorList>
    </citation>
    <scope>NUCLEOTIDE SEQUENCE</scope>
    <source>
        <strain evidence="1">CBS 578.67</strain>
    </source>
</reference>
<proteinExistence type="predicted"/>
<dbReference type="EMBL" id="VJMH01003434">
    <property type="protein sequence ID" value="KAF0705970.1"/>
    <property type="molecule type" value="Genomic_DNA"/>
</dbReference>
<reference evidence="2 3" key="1">
    <citation type="submission" date="2019-03" db="EMBL/GenBank/DDBJ databases">
        <authorList>
            <person name="Gaulin E."/>
            <person name="Dumas B."/>
        </authorList>
    </citation>
    <scope>NUCLEOTIDE SEQUENCE [LARGE SCALE GENOMIC DNA]</scope>
    <source>
        <strain evidence="2">CBS 568.67</strain>
    </source>
</reference>
<evidence type="ECO:0000313" key="3">
    <source>
        <dbReference type="Proteomes" id="UP000332933"/>
    </source>
</evidence>
<evidence type="ECO:0000313" key="2">
    <source>
        <dbReference type="EMBL" id="VFT83826.1"/>
    </source>
</evidence>
<protein>
    <submittedName>
        <fullName evidence="2">Aste57867_6869 protein</fullName>
    </submittedName>
</protein>
<dbReference type="AlphaFoldDB" id="A0A485KHR0"/>
<sequence>MDKTPQSTTTVLPPSAAQIIQPTFCMDFQVQEKGSLFGGKGQNWREFAIHGQQLTVSDKITSKILLTFSTTAHVTLQPQSGHEYLLLANGKTHLTLFCPSPTRLRKFESVLRLSASTPHWVLPPQDILQDLVDVATTIVETCSDPSG</sequence>
<accession>A0A485KHR0</accession>
<dbReference type="Proteomes" id="UP000332933">
    <property type="component" value="Unassembled WGS sequence"/>
</dbReference>